<evidence type="ECO:0000313" key="2">
    <source>
        <dbReference type="Proteomes" id="UP000789920"/>
    </source>
</evidence>
<keyword evidence="2" id="KW-1185">Reference proteome</keyword>
<dbReference type="EMBL" id="CAJVQC010060283">
    <property type="protein sequence ID" value="CAG8800601.1"/>
    <property type="molecule type" value="Genomic_DNA"/>
</dbReference>
<reference evidence="1" key="1">
    <citation type="submission" date="2021-06" db="EMBL/GenBank/DDBJ databases">
        <authorList>
            <person name="Kallberg Y."/>
            <person name="Tangrot J."/>
            <person name="Rosling A."/>
        </authorList>
    </citation>
    <scope>NUCLEOTIDE SEQUENCE</scope>
    <source>
        <strain evidence="1">MA461A</strain>
    </source>
</reference>
<proteinExistence type="predicted"/>
<dbReference type="Proteomes" id="UP000789920">
    <property type="component" value="Unassembled WGS sequence"/>
</dbReference>
<sequence length="86" mass="9727">IIPVTQGNYLTLNRERGSNRSTILYNASSPHKIPLWTCHEPTFVSLFHFAGFVNLAPNYLIFNSVGDCGVRDDLQISYFRVPLSLI</sequence>
<accession>A0ACA9RMZ2</accession>
<organism evidence="1 2">
    <name type="scientific">Racocetra persica</name>
    <dbReference type="NCBI Taxonomy" id="160502"/>
    <lineage>
        <taxon>Eukaryota</taxon>
        <taxon>Fungi</taxon>
        <taxon>Fungi incertae sedis</taxon>
        <taxon>Mucoromycota</taxon>
        <taxon>Glomeromycotina</taxon>
        <taxon>Glomeromycetes</taxon>
        <taxon>Diversisporales</taxon>
        <taxon>Gigasporaceae</taxon>
        <taxon>Racocetra</taxon>
    </lineage>
</organism>
<feature type="non-terminal residue" evidence="1">
    <location>
        <position position="1"/>
    </location>
</feature>
<evidence type="ECO:0000313" key="1">
    <source>
        <dbReference type="EMBL" id="CAG8800601.1"/>
    </source>
</evidence>
<comment type="caution">
    <text evidence="1">The sequence shown here is derived from an EMBL/GenBank/DDBJ whole genome shotgun (WGS) entry which is preliminary data.</text>
</comment>
<protein>
    <submittedName>
        <fullName evidence="1">32655_t:CDS:1</fullName>
    </submittedName>
</protein>
<name>A0ACA9RMZ2_9GLOM</name>
<gene>
    <name evidence="1" type="ORF">RPERSI_LOCUS20958</name>
</gene>